<reference evidence="4" key="1">
    <citation type="submission" date="2016-11" db="EMBL/GenBank/DDBJ databases">
        <authorList>
            <person name="Varghese N."/>
            <person name="Submissions S."/>
        </authorList>
    </citation>
    <scope>NUCLEOTIDE SEQUENCE [LARGE SCALE GENOMIC DNA]</scope>
    <source>
        <strain evidence="4">DSM 18761</strain>
    </source>
</reference>
<dbReference type="GO" id="GO:0003700">
    <property type="term" value="F:DNA-binding transcription factor activity"/>
    <property type="evidence" value="ECO:0007669"/>
    <property type="project" value="TreeGrafter"/>
</dbReference>
<name>A0A1M5ALL9_9THEO</name>
<gene>
    <name evidence="3" type="ORF">SAMN02745195_02340</name>
</gene>
<protein>
    <submittedName>
        <fullName evidence="3">Transcriptional regulator, contains XRE-family HTH domain</fullName>
    </submittedName>
</protein>
<dbReference type="InterPro" id="IPR001387">
    <property type="entry name" value="Cro/C1-type_HTH"/>
</dbReference>
<dbReference type="Proteomes" id="UP000184127">
    <property type="component" value="Unassembled WGS sequence"/>
</dbReference>
<feature type="domain" description="HTH cro/C1-type" evidence="2">
    <location>
        <begin position="7"/>
        <end position="61"/>
    </location>
</feature>
<dbReference type="PANTHER" id="PTHR46797:SF1">
    <property type="entry name" value="METHYLPHOSPHONATE SYNTHASE"/>
    <property type="match status" value="1"/>
</dbReference>
<dbReference type="InterPro" id="IPR050807">
    <property type="entry name" value="TransReg_Diox_bact_type"/>
</dbReference>
<dbReference type="GO" id="GO:0003677">
    <property type="term" value="F:DNA binding"/>
    <property type="evidence" value="ECO:0007669"/>
    <property type="project" value="UniProtKB-KW"/>
</dbReference>
<keyword evidence="4" id="KW-1185">Reference proteome</keyword>
<dbReference type="PROSITE" id="PS50943">
    <property type="entry name" value="HTH_CROC1"/>
    <property type="match status" value="1"/>
</dbReference>
<dbReference type="SUPFAM" id="SSF47413">
    <property type="entry name" value="lambda repressor-like DNA-binding domains"/>
    <property type="match status" value="1"/>
</dbReference>
<proteinExistence type="predicted"/>
<sequence length="161" mass="18706">MTIGEYIKKIREEKNLSLNQLALYSGVSAAHLSRIERGLREPSPEVLRKIAAALKVSYEELMKVAGYLDEKPTVTPVADLETRQVENQEWQPQLTEKDKKDIAKTLEEWMKDLTSAEGLAFFNGEPVDEETKEYLKDSFEMILKHARLMNKKKYTPKKYRR</sequence>
<dbReference type="Gene3D" id="1.10.260.40">
    <property type="entry name" value="lambda repressor-like DNA-binding domains"/>
    <property type="match status" value="1"/>
</dbReference>
<evidence type="ECO:0000256" key="1">
    <source>
        <dbReference type="ARBA" id="ARBA00023125"/>
    </source>
</evidence>
<dbReference type="InterPro" id="IPR010982">
    <property type="entry name" value="Lambda_DNA-bd_dom_sf"/>
</dbReference>
<dbReference type="CDD" id="cd00093">
    <property type="entry name" value="HTH_XRE"/>
    <property type="match status" value="1"/>
</dbReference>
<accession>A0A1M5ALL9</accession>
<evidence type="ECO:0000313" key="3">
    <source>
        <dbReference type="EMBL" id="SHF31065.1"/>
    </source>
</evidence>
<dbReference type="PANTHER" id="PTHR46797">
    <property type="entry name" value="HTH-TYPE TRANSCRIPTIONAL REGULATOR"/>
    <property type="match status" value="1"/>
</dbReference>
<keyword evidence="1" id="KW-0238">DNA-binding</keyword>
<evidence type="ECO:0000313" key="4">
    <source>
        <dbReference type="Proteomes" id="UP000184127"/>
    </source>
</evidence>
<dbReference type="GO" id="GO:0005829">
    <property type="term" value="C:cytosol"/>
    <property type="evidence" value="ECO:0007669"/>
    <property type="project" value="TreeGrafter"/>
</dbReference>
<organism evidence="3 4">
    <name type="scientific">Thermoanaerobacter uzonensis DSM 18761</name>
    <dbReference type="NCBI Taxonomy" id="1123369"/>
    <lineage>
        <taxon>Bacteria</taxon>
        <taxon>Bacillati</taxon>
        <taxon>Bacillota</taxon>
        <taxon>Clostridia</taxon>
        <taxon>Thermoanaerobacterales</taxon>
        <taxon>Thermoanaerobacteraceae</taxon>
        <taxon>Thermoanaerobacter</taxon>
    </lineage>
</organism>
<dbReference type="SMART" id="SM00530">
    <property type="entry name" value="HTH_XRE"/>
    <property type="match status" value="1"/>
</dbReference>
<dbReference type="Pfam" id="PF01381">
    <property type="entry name" value="HTH_3"/>
    <property type="match status" value="1"/>
</dbReference>
<dbReference type="EMBL" id="FQUR01000024">
    <property type="protein sequence ID" value="SHF31065.1"/>
    <property type="molecule type" value="Genomic_DNA"/>
</dbReference>
<dbReference type="AlphaFoldDB" id="A0A1M5ALL9"/>
<evidence type="ECO:0000259" key="2">
    <source>
        <dbReference type="PROSITE" id="PS50943"/>
    </source>
</evidence>